<dbReference type="NCBIfam" id="TIGR00229">
    <property type="entry name" value="sensory_box"/>
    <property type="match status" value="1"/>
</dbReference>
<evidence type="ECO:0000313" key="6">
    <source>
        <dbReference type="Proteomes" id="UP000649829"/>
    </source>
</evidence>
<dbReference type="InterPro" id="IPR035965">
    <property type="entry name" value="PAS-like_dom_sf"/>
</dbReference>
<keyword evidence="1" id="KW-0285">Flavoprotein</keyword>
<reference evidence="5" key="1">
    <citation type="journal article" date="2014" name="Int. J. Syst. Evol. Microbiol.">
        <title>Complete genome sequence of Corynebacterium casei LMG S-19264T (=DSM 44701T), isolated from a smear-ripened cheese.</title>
        <authorList>
            <consortium name="US DOE Joint Genome Institute (JGI-PGF)"/>
            <person name="Walter F."/>
            <person name="Albersmeier A."/>
            <person name="Kalinowski J."/>
            <person name="Ruckert C."/>
        </authorList>
    </citation>
    <scope>NUCLEOTIDE SEQUENCE</scope>
    <source>
        <strain evidence="5">CGMCC 1.6293</strain>
    </source>
</reference>
<dbReference type="PANTHER" id="PTHR47429:SF2">
    <property type="entry name" value="PROTEIN TWIN LOV 1"/>
    <property type="match status" value="1"/>
</dbReference>
<dbReference type="EMBL" id="BMLF01000001">
    <property type="protein sequence ID" value="GGL90354.1"/>
    <property type="molecule type" value="Genomic_DNA"/>
</dbReference>
<keyword evidence="3" id="KW-0157">Chromophore</keyword>
<evidence type="ECO:0000256" key="1">
    <source>
        <dbReference type="ARBA" id="ARBA00022630"/>
    </source>
</evidence>
<name>A0A917SPP2_9RHOB</name>
<evidence type="ECO:0000256" key="2">
    <source>
        <dbReference type="ARBA" id="ARBA00022643"/>
    </source>
</evidence>
<comment type="caution">
    <text evidence="5">The sequence shown here is derived from an EMBL/GenBank/DDBJ whole genome shotgun (WGS) entry which is preliminary data.</text>
</comment>
<dbReference type="SUPFAM" id="SSF55785">
    <property type="entry name" value="PYP-like sensor domain (PAS domain)"/>
    <property type="match status" value="1"/>
</dbReference>
<feature type="domain" description="PAS" evidence="4">
    <location>
        <begin position="6"/>
        <end position="81"/>
    </location>
</feature>
<gene>
    <name evidence="5" type="ORF">GCM10011534_10610</name>
</gene>
<organism evidence="5 6">
    <name type="scientific">Pseudooceanicola nanhaiensis</name>
    <dbReference type="NCBI Taxonomy" id="375761"/>
    <lineage>
        <taxon>Bacteria</taxon>
        <taxon>Pseudomonadati</taxon>
        <taxon>Pseudomonadota</taxon>
        <taxon>Alphaproteobacteria</taxon>
        <taxon>Rhodobacterales</taxon>
        <taxon>Paracoccaceae</taxon>
        <taxon>Pseudooceanicola</taxon>
    </lineage>
</organism>
<evidence type="ECO:0000313" key="5">
    <source>
        <dbReference type="EMBL" id="GGL90354.1"/>
    </source>
</evidence>
<dbReference type="Gene3D" id="3.30.450.20">
    <property type="entry name" value="PAS domain"/>
    <property type="match status" value="1"/>
</dbReference>
<sequence length="173" mass="19081">MTDDPNLERIRAVFDRSGVALSLADPEQPDCPLLFANHRFEALTGYRASDVEGNNCRFLQAGARQDNRHAREEIRAAIASRAECQVILRNVRQDGSPFTNLLFLHPVGRGGRYILGSQFEIADDAAEQVRAHAGTLAGDLERIGSASARLQMQGRRHLADAAAAMVMAWSRRI</sequence>
<dbReference type="PANTHER" id="PTHR47429">
    <property type="entry name" value="PROTEIN TWIN LOV 1"/>
    <property type="match status" value="1"/>
</dbReference>
<dbReference type="Pfam" id="PF13426">
    <property type="entry name" value="PAS_9"/>
    <property type="match status" value="1"/>
</dbReference>
<dbReference type="RefSeq" id="WP_036538387.1">
    <property type="nucleotide sequence ID" value="NZ_BMLF01000001.1"/>
</dbReference>
<dbReference type="InterPro" id="IPR000014">
    <property type="entry name" value="PAS"/>
</dbReference>
<keyword evidence="6" id="KW-1185">Reference proteome</keyword>
<dbReference type="PROSITE" id="PS50112">
    <property type="entry name" value="PAS"/>
    <property type="match status" value="1"/>
</dbReference>
<evidence type="ECO:0000256" key="3">
    <source>
        <dbReference type="ARBA" id="ARBA00022991"/>
    </source>
</evidence>
<dbReference type="AlphaFoldDB" id="A0A917SPP2"/>
<dbReference type="Proteomes" id="UP000649829">
    <property type="component" value="Unassembled WGS sequence"/>
</dbReference>
<keyword evidence="2" id="KW-0288">FMN</keyword>
<evidence type="ECO:0000259" key="4">
    <source>
        <dbReference type="PROSITE" id="PS50112"/>
    </source>
</evidence>
<protein>
    <recommendedName>
        <fullName evidence="4">PAS domain-containing protein</fullName>
    </recommendedName>
</protein>
<accession>A0A917SPP2</accession>
<reference evidence="5" key="2">
    <citation type="submission" date="2020-09" db="EMBL/GenBank/DDBJ databases">
        <authorList>
            <person name="Sun Q."/>
            <person name="Zhou Y."/>
        </authorList>
    </citation>
    <scope>NUCLEOTIDE SEQUENCE</scope>
    <source>
        <strain evidence="5">CGMCC 1.6293</strain>
    </source>
</reference>
<proteinExistence type="predicted"/>
<dbReference type="CDD" id="cd00130">
    <property type="entry name" value="PAS"/>
    <property type="match status" value="1"/>
</dbReference>